<evidence type="ECO:0000313" key="3">
    <source>
        <dbReference type="Proteomes" id="UP000265520"/>
    </source>
</evidence>
<dbReference type="AlphaFoldDB" id="A0A392ND47"/>
<feature type="transmembrane region" description="Helical" evidence="1">
    <location>
        <begin position="6"/>
        <end position="24"/>
    </location>
</feature>
<keyword evidence="1" id="KW-0472">Membrane</keyword>
<feature type="non-terminal residue" evidence="2">
    <location>
        <position position="133"/>
    </location>
</feature>
<name>A0A392ND47_9FABA</name>
<accession>A0A392ND47</accession>
<keyword evidence="1" id="KW-1133">Transmembrane helix</keyword>
<evidence type="ECO:0000256" key="1">
    <source>
        <dbReference type="SAM" id="Phobius"/>
    </source>
</evidence>
<proteinExistence type="predicted"/>
<keyword evidence="1" id="KW-0812">Transmembrane</keyword>
<sequence length="133" mass="14948">MVTVVLFMWLVVVYGFDSVMMLVYSFDSVMMLVYGFDSVMMLVYGLEDVVDGSDDGCLWLLVVVMFGYGFVIVYGFGSVVVLDSVVLLYRGCDGCVRPINNPFSDLPCFPYMRKFRDGQDASWDRGNVPVIHG</sequence>
<evidence type="ECO:0000313" key="2">
    <source>
        <dbReference type="EMBL" id="MCH97055.1"/>
    </source>
</evidence>
<dbReference type="EMBL" id="LXQA010033973">
    <property type="protein sequence ID" value="MCH97055.1"/>
    <property type="molecule type" value="Genomic_DNA"/>
</dbReference>
<reference evidence="2 3" key="1">
    <citation type="journal article" date="2018" name="Front. Plant Sci.">
        <title>Red Clover (Trifolium pratense) and Zigzag Clover (T. medium) - A Picture of Genomic Similarities and Differences.</title>
        <authorList>
            <person name="Dluhosova J."/>
            <person name="Istvanek J."/>
            <person name="Nedelnik J."/>
            <person name="Repkova J."/>
        </authorList>
    </citation>
    <scope>NUCLEOTIDE SEQUENCE [LARGE SCALE GENOMIC DNA]</scope>
    <source>
        <strain evidence="3">cv. 10/8</strain>
        <tissue evidence="2">Leaf</tissue>
    </source>
</reference>
<comment type="caution">
    <text evidence="2">The sequence shown here is derived from an EMBL/GenBank/DDBJ whole genome shotgun (WGS) entry which is preliminary data.</text>
</comment>
<feature type="transmembrane region" description="Helical" evidence="1">
    <location>
        <begin position="58"/>
        <end position="82"/>
    </location>
</feature>
<dbReference type="Proteomes" id="UP000265520">
    <property type="component" value="Unassembled WGS sequence"/>
</dbReference>
<keyword evidence="3" id="KW-1185">Reference proteome</keyword>
<protein>
    <submittedName>
        <fullName evidence="2">Uncharacterized protein</fullName>
    </submittedName>
</protein>
<organism evidence="2 3">
    <name type="scientific">Trifolium medium</name>
    <dbReference type="NCBI Taxonomy" id="97028"/>
    <lineage>
        <taxon>Eukaryota</taxon>
        <taxon>Viridiplantae</taxon>
        <taxon>Streptophyta</taxon>
        <taxon>Embryophyta</taxon>
        <taxon>Tracheophyta</taxon>
        <taxon>Spermatophyta</taxon>
        <taxon>Magnoliopsida</taxon>
        <taxon>eudicotyledons</taxon>
        <taxon>Gunneridae</taxon>
        <taxon>Pentapetalae</taxon>
        <taxon>rosids</taxon>
        <taxon>fabids</taxon>
        <taxon>Fabales</taxon>
        <taxon>Fabaceae</taxon>
        <taxon>Papilionoideae</taxon>
        <taxon>50 kb inversion clade</taxon>
        <taxon>NPAAA clade</taxon>
        <taxon>Hologalegina</taxon>
        <taxon>IRL clade</taxon>
        <taxon>Trifolieae</taxon>
        <taxon>Trifolium</taxon>
    </lineage>
</organism>